<comment type="caution">
    <text evidence="1">The sequence shown here is derived from an EMBL/GenBank/DDBJ whole genome shotgun (WGS) entry which is preliminary data.</text>
</comment>
<evidence type="ECO:0000313" key="2">
    <source>
        <dbReference type="Proteomes" id="UP001158049"/>
    </source>
</evidence>
<accession>A0ABY1QEX4</accession>
<name>A0ABY1QEX4_9BURK</name>
<dbReference type="EMBL" id="FXUL01000014">
    <property type="protein sequence ID" value="SMP68731.1"/>
    <property type="molecule type" value="Genomic_DNA"/>
</dbReference>
<dbReference type="Proteomes" id="UP001158049">
    <property type="component" value="Unassembled WGS sequence"/>
</dbReference>
<organism evidence="1 2">
    <name type="scientific">Noviherbaspirillum suwonense</name>
    <dbReference type="NCBI Taxonomy" id="1224511"/>
    <lineage>
        <taxon>Bacteria</taxon>
        <taxon>Pseudomonadati</taxon>
        <taxon>Pseudomonadota</taxon>
        <taxon>Betaproteobacteria</taxon>
        <taxon>Burkholderiales</taxon>
        <taxon>Oxalobacteraceae</taxon>
        <taxon>Noviherbaspirillum</taxon>
    </lineage>
</organism>
<gene>
    <name evidence="1" type="ORF">SAMN06295970_11457</name>
</gene>
<sequence>MQCARSLSFPATPRQQQPAASAVSVSLHAAEVNRLGMRILGLKSISIQAGARLDALLACAAELGRMPQPSVPLLVEELADACATLPSREAIVALRAVFEFQKTPAQSA</sequence>
<proteinExistence type="predicted"/>
<keyword evidence="2" id="KW-1185">Reference proteome</keyword>
<protein>
    <submittedName>
        <fullName evidence="1">Uncharacterized protein</fullName>
    </submittedName>
</protein>
<evidence type="ECO:0000313" key="1">
    <source>
        <dbReference type="EMBL" id="SMP68731.1"/>
    </source>
</evidence>
<dbReference type="RefSeq" id="WP_283443528.1">
    <property type="nucleotide sequence ID" value="NZ_FXUL01000014.1"/>
</dbReference>
<reference evidence="1 2" key="1">
    <citation type="submission" date="2017-05" db="EMBL/GenBank/DDBJ databases">
        <authorList>
            <person name="Varghese N."/>
            <person name="Submissions S."/>
        </authorList>
    </citation>
    <scope>NUCLEOTIDE SEQUENCE [LARGE SCALE GENOMIC DNA]</scope>
    <source>
        <strain evidence="1 2">DSM 26001</strain>
    </source>
</reference>